<organism evidence="1 2">
    <name type="scientific">Branchiostoma lanceolatum</name>
    <name type="common">Common lancelet</name>
    <name type="synonym">Amphioxus lanceolatum</name>
    <dbReference type="NCBI Taxonomy" id="7740"/>
    <lineage>
        <taxon>Eukaryota</taxon>
        <taxon>Metazoa</taxon>
        <taxon>Chordata</taxon>
        <taxon>Cephalochordata</taxon>
        <taxon>Leptocardii</taxon>
        <taxon>Amphioxiformes</taxon>
        <taxon>Branchiostomatidae</taxon>
        <taxon>Branchiostoma</taxon>
    </lineage>
</organism>
<gene>
    <name evidence="1" type="primary">Hypp143</name>
    <name evidence="1" type="ORF">BLAG_LOCUS383</name>
</gene>
<evidence type="ECO:0000313" key="2">
    <source>
        <dbReference type="Proteomes" id="UP000838412"/>
    </source>
</evidence>
<reference evidence="1" key="1">
    <citation type="submission" date="2022-01" db="EMBL/GenBank/DDBJ databases">
        <authorList>
            <person name="Braso-Vives M."/>
        </authorList>
    </citation>
    <scope>NUCLEOTIDE SEQUENCE</scope>
</reference>
<dbReference type="EMBL" id="OV696686">
    <property type="protein sequence ID" value="CAH1226930.1"/>
    <property type="molecule type" value="Genomic_DNA"/>
</dbReference>
<proteinExistence type="predicted"/>
<dbReference type="AlphaFoldDB" id="A0A8J9VXA0"/>
<protein>
    <submittedName>
        <fullName evidence="1">Hypp143 protein</fullName>
    </submittedName>
</protein>
<sequence>MRHRRKDGGSPFLLPGKGVFVVACLLSPANIDSICGSLDPSTLGRTRCLTRGRNLLTIWFELVAWVPV</sequence>
<keyword evidence="2" id="KW-1185">Reference proteome</keyword>
<name>A0A8J9VXA0_BRALA</name>
<accession>A0A8J9VXA0</accession>
<dbReference type="Proteomes" id="UP000838412">
    <property type="component" value="Chromosome 1"/>
</dbReference>
<evidence type="ECO:0000313" key="1">
    <source>
        <dbReference type="EMBL" id="CAH1226930.1"/>
    </source>
</evidence>